<evidence type="ECO:0008006" key="6">
    <source>
        <dbReference type="Google" id="ProtNLM"/>
    </source>
</evidence>
<organism evidence="4 5">
    <name type="scientific">Candidatus Harrisonbacteria bacterium CG10_big_fil_rev_8_21_14_0_10_49_15</name>
    <dbReference type="NCBI Taxonomy" id="1974587"/>
    <lineage>
        <taxon>Bacteria</taxon>
        <taxon>Candidatus Harrisoniibacteriota</taxon>
    </lineage>
</organism>
<evidence type="ECO:0000256" key="1">
    <source>
        <dbReference type="ARBA" id="ARBA00022801"/>
    </source>
</evidence>
<dbReference type="SUPFAM" id="SSF52540">
    <property type="entry name" value="P-loop containing nucleoside triphosphate hydrolases"/>
    <property type="match status" value="1"/>
</dbReference>
<comment type="caution">
    <text evidence="4">The sequence shown here is derived from an EMBL/GenBank/DDBJ whole genome shotgun (WGS) entry which is preliminary data.</text>
</comment>
<feature type="domain" description="Helicase ATP-binding" evidence="2">
    <location>
        <begin position="256"/>
        <end position="397"/>
    </location>
</feature>
<dbReference type="InterPro" id="IPR027417">
    <property type="entry name" value="P-loop_NTPase"/>
</dbReference>
<protein>
    <recommendedName>
        <fullName evidence="6">Helicase</fullName>
    </recommendedName>
</protein>
<dbReference type="EMBL" id="PFBD01000002">
    <property type="protein sequence ID" value="PIR87473.1"/>
    <property type="molecule type" value="Genomic_DNA"/>
</dbReference>
<dbReference type="Pfam" id="PF00176">
    <property type="entry name" value="SNF2-rel_dom"/>
    <property type="match status" value="2"/>
</dbReference>
<keyword evidence="1" id="KW-0378">Hydrolase</keyword>
<evidence type="ECO:0000313" key="5">
    <source>
        <dbReference type="Proteomes" id="UP000229526"/>
    </source>
</evidence>
<dbReference type="Gene3D" id="3.40.50.300">
    <property type="entry name" value="P-loop containing nucleotide triphosphate hydrolases"/>
    <property type="match status" value="1"/>
</dbReference>
<dbReference type="InterPro" id="IPR014001">
    <property type="entry name" value="Helicase_ATP-bd"/>
</dbReference>
<dbReference type="InterPro" id="IPR038718">
    <property type="entry name" value="SNF2-like_sf"/>
</dbReference>
<accession>A0A2H0UM58</accession>
<dbReference type="SMART" id="SM00490">
    <property type="entry name" value="HELICc"/>
    <property type="match status" value="1"/>
</dbReference>
<dbReference type="GO" id="GO:0016787">
    <property type="term" value="F:hydrolase activity"/>
    <property type="evidence" value="ECO:0007669"/>
    <property type="project" value="UniProtKB-KW"/>
</dbReference>
<sequence length="1144" mass="131377">MKNLPKIIDNQRKKLLDSLIEASNNFDEISIATGYWDLEATALLLPYLKNYKKIRLLIGREPLIPRHQLNEVEPDFPDKDIFEDLQKLKIDSNLKPTVRELKLLVDNKILEVKVFKKAFLHAKCYIFGNFESENALGIIGSSNFTKNGLTISRELNAGEDDQRVVQFNPKNETQEHGHLSWFEEVWADDGCIEWTGNFIELVDTSIHGELLFSPYEMYIKTLDFMYGDLLKEDREIEALSDRKLQNFQERSVKQILWRLDKNGVAMLADSVGLGKTITAIGVIRQYTGRRIIVIAPKSLIGQWENEIARERILGVTVVSMQNKNQIDEERKKDRYMPISLFVIDESHNLRSHNSKRFQQISEWLVDNSDANTLLLTATPVNNSIDDLTNQILLGTRGEQDILQVNVRNSEGVIKSRSFFDALFELKKRISQNRAQGNDMAPIYKEARQVIDPILREFVIRNTRQSIEEELAGKGLEIDGKEFHFPKIKVSNETFNSGDYQSIAISSVIESIEKTSVEKIQETTDILVHPLRQLVELKNEAIDTSDKSIIYRLYQYILSLSFIPYRTAMYDHKVYGKTLEEIKNTKFTKETKKNLGWQLSMYGLLRIVLLKRFESSSYALLASVKKYQRRLKTFEDILIQENLLLNLSDIDDILDEYEAEDGENLDLTDDEIIEKAKKLGTKISKDSHNITAIKEDINSENKILTAIVELTEQFKSKDKKLEVFLGKVVEIAKNDPKKKILIFSFFADTVRYLKENILDGSENIFTDENTEFVSGKERVNAMQSAERFAPVAKDARERVAEKDELTYLFSTDVLAEGQNLQDCGLLINYDLHWNPVRMIQRNGRINRLGSPHPEIEVINIVPNKELDQFLGLVTKLEDKISLINATIGSDSSVLGEQINPIHYKGIYDTDTNTATAEYLRLEKESDVFTDDQFISDLKHFREQATPEQRNALEKIPVSKWGVVDQSTILQSPEVLVFSQSEFSNNQKQFTFYRNNKSANALDVLLTGEALQILRSNDQERKKDNISLDKKLHLEYVSKNGPQITRFERSAVGLTNSQQTVLDQAMSAGWSAADRQRLEALLTTRNVFHGRIARKLSRQMREVIKEGKLSERNEILEKIKKMLPEEKAQVKVVSVSPIFGFSRDNN</sequence>
<dbReference type="InterPro" id="IPR049730">
    <property type="entry name" value="SNF2/RAD54-like_C"/>
</dbReference>
<dbReference type="Gene3D" id="3.30.870.10">
    <property type="entry name" value="Endonuclease Chain A"/>
    <property type="match status" value="1"/>
</dbReference>
<name>A0A2H0UM58_9BACT</name>
<dbReference type="PROSITE" id="PS51192">
    <property type="entry name" value="HELICASE_ATP_BIND_1"/>
    <property type="match status" value="1"/>
</dbReference>
<dbReference type="PANTHER" id="PTHR45766">
    <property type="entry name" value="DNA ANNEALING HELICASE AND ENDONUCLEASE ZRANB3 FAMILY MEMBER"/>
    <property type="match status" value="1"/>
</dbReference>
<dbReference type="CDD" id="cd18793">
    <property type="entry name" value="SF2_C_SNF"/>
    <property type="match status" value="1"/>
</dbReference>
<proteinExistence type="predicted"/>
<dbReference type="SMART" id="SM00487">
    <property type="entry name" value="DEXDc"/>
    <property type="match status" value="1"/>
</dbReference>
<gene>
    <name evidence="4" type="ORF">COU11_00445</name>
</gene>
<dbReference type="InterPro" id="IPR000330">
    <property type="entry name" value="SNF2_N"/>
</dbReference>
<dbReference type="PANTHER" id="PTHR45766:SF6">
    <property type="entry name" value="SWI_SNF-RELATED MATRIX-ASSOCIATED ACTIN-DEPENDENT REGULATOR OF CHROMATIN SUBFAMILY A-LIKE PROTEIN 1"/>
    <property type="match status" value="1"/>
</dbReference>
<reference evidence="5" key="1">
    <citation type="submission" date="2017-09" db="EMBL/GenBank/DDBJ databases">
        <title>Depth-based differentiation of microbial function through sediment-hosted aquifers and enrichment of novel symbionts in the deep terrestrial subsurface.</title>
        <authorList>
            <person name="Probst A.J."/>
            <person name="Ladd B."/>
            <person name="Jarett J.K."/>
            <person name="Geller-Mcgrath D.E."/>
            <person name="Sieber C.M.K."/>
            <person name="Emerson J.B."/>
            <person name="Anantharaman K."/>
            <person name="Thomas B.C."/>
            <person name="Malmstrom R."/>
            <person name="Stieglmeier M."/>
            <person name="Klingl A."/>
            <person name="Woyke T."/>
            <person name="Ryan C.M."/>
            <person name="Banfield J.F."/>
        </authorList>
    </citation>
    <scope>NUCLEOTIDE SEQUENCE [LARGE SCALE GENOMIC DNA]</scope>
</reference>
<dbReference type="AlphaFoldDB" id="A0A2H0UM58"/>
<dbReference type="Proteomes" id="UP000229526">
    <property type="component" value="Unassembled WGS sequence"/>
</dbReference>
<dbReference type="Pfam" id="PF00271">
    <property type="entry name" value="Helicase_C"/>
    <property type="match status" value="1"/>
</dbReference>
<evidence type="ECO:0000313" key="4">
    <source>
        <dbReference type="EMBL" id="PIR87473.1"/>
    </source>
</evidence>
<evidence type="ECO:0000259" key="3">
    <source>
        <dbReference type="PROSITE" id="PS51194"/>
    </source>
</evidence>
<dbReference type="GO" id="GO:0005524">
    <property type="term" value="F:ATP binding"/>
    <property type="evidence" value="ECO:0007669"/>
    <property type="project" value="InterPro"/>
</dbReference>
<dbReference type="Gene3D" id="3.40.50.10810">
    <property type="entry name" value="Tandem AAA-ATPase domain"/>
    <property type="match status" value="1"/>
</dbReference>
<evidence type="ECO:0000259" key="2">
    <source>
        <dbReference type="PROSITE" id="PS51192"/>
    </source>
</evidence>
<feature type="domain" description="Helicase C-terminal" evidence="3">
    <location>
        <begin position="723"/>
        <end position="890"/>
    </location>
</feature>
<dbReference type="PROSITE" id="PS51194">
    <property type="entry name" value="HELICASE_CTER"/>
    <property type="match status" value="1"/>
</dbReference>
<dbReference type="InterPro" id="IPR001650">
    <property type="entry name" value="Helicase_C-like"/>
</dbReference>